<evidence type="ECO:0000256" key="1">
    <source>
        <dbReference type="ARBA" id="ARBA00006821"/>
    </source>
</evidence>
<name>T0YRD1_9ZZZZ</name>
<dbReference type="GO" id="GO:0016787">
    <property type="term" value="F:hydrolase activity"/>
    <property type="evidence" value="ECO:0007669"/>
    <property type="project" value="UniProtKB-KW"/>
</dbReference>
<comment type="caution">
    <text evidence="4">The sequence shown here is derived from an EMBL/GenBank/DDBJ whole genome shotgun (WGS) entry which is preliminary data.</text>
</comment>
<keyword evidence="2" id="KW-0119">Carbohydrate metabolism</keyword>
<gene>
    <name evidence="4" type="ORF">B1A_18712</name>
</gene>
<dbReference type="Gene3D" id="3.20.110.10">
    <property type="entry name" value="Glycoside hydrolase 38, N terminal domain"/>
    <property type="match status" value="1"/>
</dbReference>
<dbReference type="InterPro" id="IPR052046">
    <property type="entry name" value="GH57_Enzymes"/>
</dbReference>
<dbReference type="SUPFAM" id="SSF88713">
    <property type="entry name" value="Glycoside hydrolase/deacetylase"/>
    <property type="match status" value="1"/>
</dbReference>
<proteinExistence type="inferred from homology"/>
<feature type="non-terminal residue" evidence="4">
    <location>
        <position position="1"/>
    </location>
</feature>
<accession>T0YRD1</accession>
<comment type="similarity">
    <text evidence="1">Belongs to the glycosyl hydrolase 57 family.</text>
</comment>
<evidence type="ECO:0000313" key="4">
    <source>
        <dbReference type="EMBL" id="EQD34397.1"/>
    </source>
</evidence>
<feature type="domain" description="Glycoside hydrolase family 57 N-terminal" evidence="3">
    <location>
        <begin position="90"/>
        <end position="252"/>
    </location>
</feature>
<dbReference type="PANTHER" id="PTHR36306:SF3">
    <property type="entry name" value="GLYCOSIDE HYDROLASE FAMILY 57"/>
    <property type="match status" value="1"/>
</dbReference>
<feature type="non-terminal residue" evidence="4">
    <location>
        <position position="253"/>
    </location>
</feature>
<dbReference type="InterPro" id="IPR004300">
    <property type="entry name" value="Glyco_hydro_57_N"/>
</dbReference>
<keyword evidence="4" id="KW-0378">Hydrolase</keyword>
<dbReference type="InterPro" id="IPR011330">
    <property type="entry name" value="Glyco_hydro/deAcase_b/a-brl"/>
</dbReference>
<dbReference type="GO" id="GO:0005975">
    <property type="term" value="P:carbohydrate metabolic process"/>
    <property type="evidence" value="ECO:0007669"/>
    <property type="project" value="InterPro"/>
</dbReference>
<dbReference type="EMBL" id="AUZX01013811">
    <property type="protein sequence ID" value="EQD34397.1"/>
    <property type="molecule type" value="Genomic_DNA"/>
</dbReference>
<dbReference type="AlphaFoldDB" id="T0YRD1"/>
<dbReference type="PANTHER" id="PTHR36306">
    <property type="entry name" value="ALPHA-AMYLASE-RELATED-RELATED"/>
    <property type="match status" value="1"/>
</dbReference>
<organism evidence="4">
    <name type="scientific">mine drainage metagenome</name>
    <dbReference type="NCBI Taxonomy" id="410659"/>
    <lineage>
        <taxon>unclassified sequences</taxon>
        <taxon>metagenomes</taxon>
        <taxon>ecological metagenomes</taxon>
    </lineage>
</organism>
<reference evidence="4" key="2">
    <citation type="journal article" date="2014" name="ISME J.">
        <title>Microbial stratification in low pH oxic and suboxic macroscopic growths along an acid mine drainage.</title>
        <authorList>
            <person name="Mendez-Garcia C."/>
            <person name="Mesa V."/>
            <person name="Sprenger R.R."/>
            <person name="Richter M."/>
            <person name="Diez M.S."/>
            <person name="Solano J."/>
            <person name="Bargiela R."/>
            <person name="Golyshina O.V."/>
            <person name="Manteca A."/>
            <person name="Ramos J.L."/>
            <person name="Gallego J.R."/>
            <person name="Llorente I."/>
            <person name="Martins Dos Santos V.A."/>
            <person name="Jensen O.N."/>
            <person name="Pelaez A.I."/>
            <person name="Sanchez J."/>
            <person name="Ferrer M."/>
        </authorList>
    </citation>
    <scope>NUCLEOTIDE SEQUENCE</scope>
</reference>
<evidence type="ECO:0000256" key="2">
    <source>
        <dbReference type="ARBA" id="ARBA00023277"/>
    </source>
</evidence>
<sequence>AGSDRSTGQRAPYHDWNARIDYECYAANGSSRVLNKQDKIVRIVNNYSRMSFNFGPTLLAWMESAAPLSYRKVLDADRASMERFGGHGSAMAQVYNHIILPLAATQDRITQIRWGIADFEHRFGRKPEGMWLAETAVDLESLDLMAQHGVRFTILAPHQCARVRAISTERDPEAPAWHNTPNASVDPTLPYLVRTAEGRSIAVFFYNGPASRAVAFEGILNDGGNFARHLLGGFSENGRPGQLSHIATDGESY</sequence>
<dbReference type="Pfam" id="PF03065">
    <property type="entry name" value="Glyco_hydro_57"/>
    <property type="match status" value="1"/>
</dbReference>
<dbReference type="InterPro" id="IPR027291">
    <property type="entry name" value="Glyco_hydro_38_N_sf"/>
</dbReference>
<protein>
    <submittedName>
        <fullName evidence="4">Glycoside hydrolase family 57</fullName>
    </submittedName>
</protein>
<evidence type="ECO:0000259" key="3">
    <source>
        <dbReference type="Pfam" id="PF03065"/>
    </source>
</evidence>
<reference evidence="4" key="1">
    <citation type="submission" date="2013-08" db="EMBL/GenBank/DDBJ databases">
        <authorList>
            <person name="Mendez C."/>
            <person name="Richter M."/>
            <person name="Ferrer M."/>
            <person name="Sanchez J."/>
        </authorList>
    </citation>
    <scope>NUCLEOTIDE SEQUENCE</scope>
</reference>